<dbReference type="GO" id="GO:0004803">
    <property type="term" value="F:transposase activity"/>
    <property type="evidence" value="ECO:0007669"/>
    <property type="project" value="InterPro"/>
</dbReference>
<dbReference type="HOGENOM" id="CLU_062982_3_0_5"/>
<dbReference type="PANTHER" id="PTHR34631">
    <property type="match status" value="1"/>
</dbReference>
<organism evidence="2 3">
    <name type="scientific">Rhizobium rhizogenes (strain K84 / ATCC BAA-868)</name>
    <name type="common">Agrobacterium radiobacter</name>
    <dbReference type="NCBI Taxonomy" id="311403"/>
    <lineage>
        <taxon>Bacteria</taxon>
        <taxon>Pseudomonadati</taxon>
        <taxon>Pseudomonadota</taxon>
        <taxon>Alphaproteobacteria</taxon>
        <taxon>Hyphomicrobiales</taxon>
        <taxon>Rhizobiaceae</taxon>
        <taxon>Rhizobium/Agrobacterium group</taxon>
        <taxon>Rhizobium</taxon>
    </lineage>
</organism>
<name>B9JNA2_RHIR8</name>
<dbReference type="AlphaFoldDB" id="B9JNA2"/>
<protein>
    <submittedName>
        <fullName evidence="2">Insertion sequence transposase protein</fullName>
    </submittedName>
</protein>
<dbReference type="Pfam" id="PF01609">
    <property type="entry name" value="DDE_Tnp_1"/>
    <property type="match status" value="1"/>
</dbReference>
<dbReference type="Proteomes" id="UP000001600">
    <property type="component" value="Chromosome 2"/>
</dbReference>
<reference evidence="2 3" key="1">
    <citation type="journal article" date="2009" name="J. Bacteriol.">
        <title>Genome sequences of three Agrobacterium biovars help elucidate the evolution of multichromosome genomes in bacteria.</title>
        <authorList>
            <person name="Slater S.C."/>
            <person name="Goldman B.S."/>
            <person name="Goodner B."/>
            <person name="Setubal J.C."/>
            <person name="Farrand S.K."/>
            <person name="Nester E.W."/>
            <person name="Burr T.J."/>
            <person name="Banta L."/>
            <person name="Dickerman A.W."/>
            <person name="Paulsen I."/>
            <person name="Otten L."/>
            <person name="Suen G."/>
            <person name="Welch R."/>
            <person name="Almeida N.F."/>
            <person name="Arnold F."/>
            <person name="Burton O.T."/>
            <person name="Du Z."/>
            <person name="Ewing A."/>
            <person name="Godsy E."/>
            <person name="Heisel S."/>
            <person name="Houmiel K.L."/>
            <person name="Jhaveri J."/>
            <person name="Lu J."/>
            <person name="Miller N.M."/>
            <person name="Norton S."/>
            <person name="Chen Q."/>
            <person name="Phoolcharoen W."/>
            <person name="Ohlin V."/>
            <person name="Ondrusek D."/>
            <person name="Pride N."/>
            <person name="Stricklin S.L."/>
            <person name="Sun J."/>
            <person name="Wheeler C."/>
            <person name="Wilson L."/>
            <person name="Zhu H."/>
            <person name="Wood D.W."/>
        </authorList>
    </citation>
    <scope>NUCLEOTIDE SEQUENCE [LARGE SCALE GENOMIC DNA]</scope>
    <source>
        <strain evidence="3">K84 / ATCC BAA-868</strain>
    </source>
</reference>
<evidence type="ECO:0000259" key="1">
    <source>
        <dbReference type="Pfam" id="PF01609"/>
    </source>
</evidence>
<dbReference type="STRING" id="311403.Arad_7560"/>
<sequence length="147" mass="16223">MLCIHQATAIPPSGTRWVNPSSVTADGAYDTKHIYDAIINHSADVAIVIPPRINAVEAAGNRSPGQRDLHIAAIRRDGRMKWQASTCYGKRVRVETAIGRYKSIIRPRLRARSFHAQQTEVAIGCAVLNRMLTSARPKSVRRKAKVA</sequence>
<dbReference type="EMBL" id="CP000629">
    <property type="protein sequence ID" value="ACM29033.1"/>
    <property type="molecule type" value="Genomic_DNA"/>
</dbReference>
<proteinExistence type="predicted"/>
<dbReference type="KEGG" id="ara:Arad_7560"/>
<dbReference type="GO" id="GO:0003677">
    <property type="term" value="F:DNA binding"/>
    <property type="evidence" value="ECO:0007669"/>
    <property type="project" value="InterPro"/>
</dbReference>
<evidence type="ECO:0000313" key="2">
    <source>
        <dbReference type="EMBL" id="ACM29033.1"/>
    </source>
</evidence>
<evidence type="ECO:0000313" key="3">
    <source>
        <dbReference type="Proteomes" id="UP000001600"/>
    </source>
</evidence>
<dbReference type="PANTHER" id="PTHR34631:SF3">
    <property type="entry name" value="ISSOD12 TRANSPOSASE TNPA_ISSOD12"/>
    <property type="match status" value="1"/>
</dbReference>
<dbReference type="eggNOG" id="COG3039">
    <property type="taxonomic scope" value="Bacteria"/>
</dbReference>
<feature type="domain" description="Transposase IS4-like" evidence="1">
    <location>
        <begin position="17"/>
        <end position="129"/>
    </location>
</feature>
<accession>B9JNA2</accession>
<dbReference type="InterPro" id="IPR002559">
    <property type="entry name" value="Transposase_11"/>
</dbReference>
<dbReference type="GO" id="GO:0006313">
    <property type="term" value="P:DNA transposition"/>
    <property type="evidence" value="ECO:0007669"/>
    <property type="project" value="InterPro"/>
</dbReference>
<dbReference type="InterPro" id="IPR053172">
    <property type="entry name" value="Tn903_transposase"/>
</dbReference>
<gene>
    <name evidence="2" type="ordered locus">Arad_7560</name>
</gene>